<evidence type="ECO:0000256" key="4">
    <source>
        <dbReference type="ARBA" id="ARBA00022723"/>
    </source>
</evidence>
<evidence type="ECO:0000259" key="7">
    <source>
        <dbReference type="PROSITE" id="PS50905"/>
    </source>
</evidence>
<reference evidence="9" key="1">
    <citation type="journal article" date="2015" name="Genome Announc.">
        <title>Draft Genome Sequence of an Anaerobic Ammonium-Oxidizing Bacterium, "Candidatus Brocadia sinica".</title>
        <authorList>
            <person name="Oshiki M."/>
            <person name="Shinyako-Hata K."/>
            <person name="Satoh H."/>
            <person name="Okabe S."/>
        </authorList>
    </citation>
    <scope>NUCLEOTIDE SEQUENCE [LARGE SCALE GENOMIC DNA]</scope>
    <source>
        <strain evidence="9">JPN1</strain>
    </source>
</reference>
<dbReference type="Pfam" id="PF00210">
    <property type="entry name" value="Ferritin"/>
    <property type="match status" value="1"/>
</dbReference>
<dbReference type="RefSeq" id="WP_052564630.1">
    <property type="nucleotide sequence ID" value="NZ_BAFN01000001.1"/>
</dbReference>
<evidence type="ECO:0000313" key="9">
    <source>
        <dbReference type="Proteomes" id="UP000032309"/>
    </source>
</evidence>
<dbReference type="EMBL" id="BAFN01000001">
    <property type="protein sequence ID" value="GAN34661.1"/>
    <property type="molecule type" value="Genomic_DNA"/>
</dbReference>
<evidence type="ECO:0000256" key="3">
    <source>
        <dbReference type="ARBA" id="ARBA00022617"/>
    </source>
</evidence>
<dbReference type="PIRSF" id="PIRSF002560">
    <property type="entry name" value="Bacterioferritin"/>
    <property type="match status" value="1"/>
</dbReference>
<sequence>MKGSAKVIEVLNDVLTAEITAINQYFVHAKMCENWGYILLYDDTEKRAMEEMKHAEKLIERILYLEGIPIITKIEKINVGNAVKEQAENDYGLEKVAIQRLQKAIKLCIDESDAGSRELLEHILLDEENHANDLEAYLQMIKDMGIENFLTTQVHKKENS</sequence>
<dbReference type="Gene3D" id="1.20.1260.10">
    <property type="match status" value="1"/>
</dbReference>
<dbReference type="PANTHER" id="PTHR30295:SF0">
    <property type="entry name" value="BACTERIOFERRITIN"/>
    <property type="match status" value="1"/>
</dbReference>
<comment type="function">
    <text evidence="6">Iron-storage protein, whose ferroxidase center binds Fe(2+), oxidizes it using dioxygen to Fe(3+), and participates in the subsequent Fe(3+) oxide mineral core formation within the central cavity of the BFR protein shell.</text>
</comment>
<comment type="caution">
    <text evidence="8">The sequence shown here is derived from an EMBL/GenBank/DDBJ whole genome shotgun (WGS) entry which is preliminary data.</text>
</comment>
<gene>
    <name evidence="8" type="ORF">BROSI_A3204</name>
</gene>
<comment type="similarity">
    <text evidence="1 6">Belongs to the bacterioferritin family.</text>
</comment>
<dbReference type="SUPFAM" id="SSF47240">
    <property type="entry name" value="Ferritin-like"/>
    <property type="match status" value="1"/>
</dbReference>
<evidence type="ECO:0000256" key="2">
    <source>
        <dbReference type="ARBA" id="ARBA00022434"/>
    </source>
</evidence>
<dbReference type="PRINTS" id="PR00601">
    <property type="entry name" value="BACFERRITIN"/>
</dbReference>
<keyword evidence="2 6" id="KW-0409">Iron storage</keyword>
<keyword evidence="4 6" id="KW-0479">Metal-binding</keyword>
<evidence type="ECO:0000256" key="1">
    <source>
        <dbReference type="ARBA" id="ARBA00008093"/>
    </source>
</evidence>
<dbReference type="EC" id="1.16.3.1" evidence="6"/>
<comment type="catalytic activity">
    <reaction evidence="6">
        <text>4 Fe(2+) + O2 + 4 H(+) = 4 Fe(3+) + 2 H2O</text>
        <dbReference type="Rhea" id="RHEA:11148"/>
        <dbReference type="ChEBI" id="CHEBI:15377"/>
        <dbReference type="ChEBI" id="CHEBI:15378"/>
        <dbReference type="ChEBI" id="CHEBI:15379"/>
        <dbReference type="ChEBI" id="CHEBI:29033"/>
        <dbReference type="ChEBI" id="CHEBI:29034"/>
        <dbReference type="EC" id="1.16.3.1"/>
    </reaction>
</comment>
<evidence type="ECO:0000313" key="8">
    <source>
        <dbReference type="EMBL" id="GAN34661.1"/>
    </source>
</evidence>
<keyword evidence="9" id="KW-1185">Reference proteome</keyword>
<protein>
    <recommendedName>
        <fullName evidence="6">Bacterioferritin</fullName>
        <ecNumber evidence="6">1.16.3.1</ecNumber>
    </recommendedName>
</protein>
<evidence type="ECO:0000256" key="5">
    <source>
        <dbReference type="ARBA" id="ARBA00023004"/>
    </source>
</evidence>
<proteinExistence type="inferred from homology"/>
<feature type="domain" description="Ferritin-like diiron" evidence="7">
    <location>
        <begin position="1"/>
        <end position="145"/>
    </location>
</feature>
<dbReference type="InterPro" id="IPR002024">
    <property type="entry name" value="Bacterioferritin"/>
</dbReference>
<dbReference type="Proteomes" id="UP000032309">
    <property type="component" value="Unassembled WGS sequence"/>
</dbReference>
<evidence type="ECO:0000256" key="6">
    <source>
        <dbReference type="PIRNR" id="PIRNR002560"/>
    </source>
</evidence>
<accession>A0ABQ0K0V1</accession>
<organism evidence="8 9">
    <name type="scientific">Candidatus Brocadia sinica JPN1</name>
    <dbReference type="NCBI Taxonomy" id="1197129"/>
    <lineage>
        <taxon>Bacteria</taxon>
        <taxon>Pseudomonadati</taxon>
        <taxon>Planctomycetota</taxon>
        <taxon>Candidatus Brocadiia</taxon>
        <taxon>Candidatus Brocadiales</taxon>
        <taxon>Candidatus Brocadiaceae</taxon>
        <taxon>Candidatus Brocadia</taxon>
    </lineage>
</organism>
<dbReference type="PROSITE" id="PS50905">
    <property type="entry name" value="FERRITIN_LIKE"/>
    <property type="match status" value="1"/>
</dbReference>
<name>A0ABQ0K0V1_9BACT</name>
<keyword evidence="3" id="KW-0349">Heme</keyword>
<dbReference type="InterPro" id="IPR009040">
    <property type="entry name" value="Ferritin-like_diiron"/>
</dbReference>
<dbReference type="CDD" id="cd00907">
    <property type="entry name" value="Bacterioferritin"/>
    <property type="match status" value="1"/>
</dbReference>
<dbReference type="PANTHER" id="PTHR30295">
    <property type="entry name" value="BACTERIOFERRITIN"/>
    <property type="match status" value="1"/>
</dbReference>
<dbReference type="InterPro" id="IPR008331">
    <property type="entry name" value="Ferritin_DPS_dom"/>
</dbReference>
<dbReference type="NCBIfam" id="TIGR00754">
    <property type="entry name" value="bfr"/>
    <property type="match status" value="1"/>
</dbReference>
<keyword evidence="5 6" id="KW-0408">Iron</keyword>
<dbReference type="InterPro" id="IPR009078">
    <property type="entry name" value="Ferritin-like_SF"/>
</dbReference>
<dbReference type="InterPro" id="IPR012347">
    <property type="entry name" value="Ferritin-like"/>
</dbReference>